<dbReference type="PROSITE" id="PS51767">
    <property type="entry name" value="PEPTIDASE_A1"/>
    <property type="match status" value="1"/>
</dbReference>
<keyword evidence="8" id="KW-0732">Signal</keyword>
<comment type="similarity">
    <text evidence="2">Belongs to the peptidase A1 family.</text>
</comment>
<keyword evidence="7" id="KW-0325">Glycoprotein</keyword>
<dbReference type="InterPro" id="IPR021109">
    <property type="entry name" value="Peptidase_aspartic_dom_sf"/>
</dbReference>
<dbReference type="InterPro" id="IPR032799">
    <property type="entry name" value="TAXi_C"/>
</dbReference>
<keyword evidence="11" id="KW-1185">Reference proteome</keyword>
<comment type="subcellular location">
    <subcellularLocation>
        <location evidence="1">Secreted</location>
    </subcellularLocation>
</comment>
<dbReference type="GO" id="GO:0005576">
    <property type="term" value="C:extracellular region"/>
    <property type="evidence" value="ECO:0007669"/>
    <property type="project" value="UniProtKB-SubCell"/>
</dbReference>
<dbReference type="SUPFAM" id="SSF50630">
    <property type="entry name" value="Acid proteases"/>
    <property type="match status" value="1"/>
</dbReference>
<protein>
    <recommendedName>
        <fullName evidence="9">Peptidase A1 domain-containing protein</fullName>
    </recommendedName>
</protein>
<keyword evidence="6" id="KW-0378">Hydrolase</keyword>
<reference evidence="11" key="1">
    <citation type="journal article" date="2013" name="Nat. Genet.">
        <title>The Capsella rubella genome and the genomic consequences of rapid mating system evolution.</title>
        <authorList>
            <person name="Slotte T."/>
            <person name="Hazzouri K.M."/>
            <person name="Agren J.A."/>
            <person name="Koenig D."/>
            <person name="Maumus F."/>
            <person name="Guo Y.L."/>
            <person name="Steige K."/>
            <person name="Platts A.E."/>
            <person name="Escobar J.S."/>
            <person name="Newman L.K."/>
            <person name="Wang W."/>
            <person name="Mandakova T."/>
            <person name="Vello E."/>
            <person name="Smith L.M."/>
            <person name="Henz S.R."/>
            <person name="Steffen J."/>
            <person name="Takuno S."/>
            <person name="Brandvain Y."/>
            <person name="Coop G."/>
            <person name="Andolfatto P."/>
            <person name="Hu T.T."/>
            <person name="Blanchette M."/>
            <person name="Clark R.M."/>
            <person name="Quesneville H."/>
            <person name="Nordborg M."/>
            <person name="Gaut B.S."/>
            <person name="Lysak M.A."/>
            <person name="Jenkins J."/>
            <person name="Grimwood J."/>
            <person name="Chapman J."/>
            <person name="Prochnik S."/>
            <person name="Shu S."/>
            <person name="Rokhsar D."/>
            <person name="Schmutz J."/>
            <person name="Weigel D."/>
            <person name="Wright S.I."/>
        </authorList>
    </citation>
    <scope>NUCLEOTIDE SEQUENCE [LARGE SCALE GENOMIC DNA]</scope>
    <source>
        <strain evidence="11">cv. Monte Gargano</strain>
    </source>
</reference>
<dbReference type="eggNOG" id="KOG1339">
    <property type="taxonomic scope" value="Eukaryota"/>
</dbReference>
<organism evidence="10 11">
    <name type="scientific">Capsella rubella</name>
    <dbReference type="NCBI Taxonomy" id="81985"/>
    <lineage>
        <taxon>Eukaryota</taxon>
        <taxon>Viridiplantae</taxon>
        <taxon>Streptophyta</taxon>
        <taxon>Embryophyta</taxon>
        <taxon>Tracheophyta</taxon>
        <taxon>Spermatophyta</taxon>
        <taxon>Magnoliopsida</taxon>
        <taxon>eudicotyledons</taxon>
        <taxon>Gunneridae</taxon>
        <taxon>Pentapetalae</taxon>
        <taxon>rosids</taxon>
        <taxon>malvids</taxon>
        <taxon>Brassicales</taxon>
        <taxon>Brassicaceae</taxon>
        <taxon>Camelineae</taxon>
        <taxon>Capsella</taxon>
    </lineage>
</organism>
<keyword evidence="4" id="KW-0645">Protease</keyword>
<feature type="signal peptide" evidence="8">
    <location>
        <begin position="1"/>
        <end position="24"/>
    </location>
</feature>
<evidence type="ECO:0000313" key="11">
    <source>
        <dbReference type="Proteomes" id="UP000029121"/>
    </source>
</evidence>
<dbReference type="KEGG" id="crb:17887982"/>
<dbReference type="PANTHER" id="PTHR47967:SF58">
    <property type="entry name" value="ASPARTIC PROTEINASE CDR1-LIKE PROTEIN-RELATED"/>
    <property type="match status" value="1"/>
</dbReference>
<dbReference type="CDD" id="cd05476">
    <property type="entry name" value="pepsin_A_like_plant"/>
    <property type="match status" value="1"/>
</dbReference>
<dbReference type="GO" id="GO:0006508">
    <property type="term" value="P:proteolysis"/>
    <property type="evidence" value="ECO:0007669"/>
    <property type="project" value="UniProtKB-KW"/>
</dbReference>
<evidence type="ECO:0000256" key="4">
    <source>
        <dbReference type="ARBA" id="ARBA00022670"/>
    </source>
</evidence>
<evidence type="ECO:0000256" key="5">
    <source>
        <dbReference type="ARBA" id="ARBA00022750"/>
    </source>
</evidence>
<feature type="chain" id="PRO_5004343197" description="Peptidase A1 domain-containing protein" evidence="8">
    <location>
        <begin position="25"/>
        <end position="400"/>
    </location>
</feature>
<evidence type="ECO:0000256" key="6">
    <source>
        <dbReference type="ARBA" id="ARBA00022801"/>
    </source>
</evidence>
<evidence type="ECO:0000259" key="9">
    <source>
        <dbReference type="PROSITE" id="PS51767"/>
    </source>
</evidence>
<evidence type="ECO:0000256" key="7">
    <source>
        <dbReference type="ARBA" id="ARBA00023180"/>
    </source>
</evidence>
<dbReference type="EMBL" id="KB870808">
    <property type="protein sequence ID" value="EOA28355.1"/>
    <property type="molecule type" value="Genomic_DNA"/>
</dbReference>
<dbReference type="PROSITE" id="PS00141">
    <property type="entry name" value="ASP_PROTEASE"/>
    <property type="match status" value="1"/>
</dbReference>
<dbReference type="InterPro" id="IPR032861">
    <property type="entry name" value="TAXi_N"/>
</dbReference>
<dbReference type="Pfam" id="PF14541">
    <property type="entry name" value="TAXi_C"/>
    <property type="match status" value="1"/>
</dbReference>
<keyword evidence="3" id="KW-0964">Secreted</keyword>
<feature type="domain" description="Peptidase A1" evidence="9">
    <location>
        <begin position="66"/>
        <end position="391"/>
    </location>
</feature>
<dbReference type="InterPro" id="IPR051708">
    <property type="entry name" value="Plant_Aspart_Prot_A1"/>
</dbReference>
<dbReference type="FunFam" id="2.40.70.10:FF:000031">
    <property type="entry name" value="Aspartyl protease AED1"/>
    <property type="match status" value="1"/>
</dbReference>
<dbReference type="InterPro" id="IPR034161">
    <property type="entry name" value="Pepsin-like_plant"/>
</dbReference>
<evidence type="ECO:0000256" key="3">
    <source>
        <dbReference type="ARBA" id="ARBA00022525"/>
    </source>
</evidence>
<dbReference type="InterPro" id="IPR001969">
    <property type="entry name" value="Aspartic_peptidase_AS"/>
</dbReference>
<dbReference type="Gene3D" id="2.40.70.10">
    <property type="entry name" value="Acid Proteases"/>
    <property type="match status" value="2"/>
</dbReference>
<dbReference type="PANTHER" id="PTHR47967">
    <property type="entry name" value="OS07G0603500 PROTEIN-RELATED"/>
    <property type="match status" value="1"/>
</dbReference>
<dbReference type="InterPro" id="IPR033121">
    <property type="entry name" value="PEPTIDASE_A1"/>
</dbReference>
<accession>R0HSK1</accession>
<evidence type="ECO:0000256" key="8">
    <source>
        <dbReference type="SAM" id="SignalP"/>
    </source>
</evidence>
<dbReference type="AlphaFoldDB" id="R0HSK1"/>
<keyword evidence="5" id="KW-0064">Aspartyl protease</keyword>
<dbReference type="FunFam" id="2.40.70.10:FF:000050">
    <property type="entry name" value="Aspartic proteinase CDR1"/>
    <property type="match status" value="1"/>
</dbReference>
<gene>
    <name evidence="10" type="ORF">CARUB_v10024559mg</name>
</gene>
<evidence type="ECO:0000313" key="10">
    <source>
        <dbReference type="EMBL" id="EOA28355.1"/>
    </source>
</evidence>
<evidence type="ECO:0000256" key="1">
    <source>
        <dbReference type="ARBA" id="ARBA00004613"/>
    </source>
</evidence>
<sequence length="400" mass="43237">MSLATTMIALFLQIITCILFTTTASSPHGFTIDLIHHGSNASSSRVTSDTELGSPYANTVFDNVVYLMKLQIGTPPFEIEAILDTGSELVWTQCLPCPNCYDQNAPIFDPSKSSTFKEKRCDTNDHSCPYEIVYNDNSYTTGTLATETVTIHSTSGEPFVMPETIIGCSRNSSGFRPSFSGIVGLNWAPLSLVTQMGAEYPGFISYCFSGKGTSKINFGGNANIAGDGVVSTTMFVTTAKPGSYYLNLDAVSVGDNRIETLGTPFHALLGNILIDSGTTYTYLPESYCSLVKEAVEKVVTADRVVDISGDDMLCYHSDTIEIFPVITMHFSGGADLVLDKYNMYAESEGGGLFCLAIKCSNPTQEAAIFGNRAQHNFLVGYDSSSLLVSFKPTDCSKLWS</sequence>
<dbReference type="Pfam" id="PF14543">
    <property type="entry name" value="TAXi_N"/>
    <property type="match status" value="1"/>
</dbReference>
<evidence type="ECO:0000256" key="2">
    <source>
        <dbReference type="ARBA" id="ARBA00007447"/>
    </source>
</evidence>
<name>R0HSK1_9BRAS</name>
<dbReference type="GO" id="GO:0004190">
    <property type="term" value="F:aspartic-type endopeptidase activity"/>
    <property type="evidence" value="ECO:0007669"/>
    <property type="project" value="UniProtKB-KW"/>
</dbReference>
<dbReference type="OrthoDB" id="1027150at2759"/>
<dbReference type="Proteomes" id="UP000029121">
    <property type="component" value="Unassembled WGS sequence"/>
</dbReference>
<proteinExistence type="inferred from homology"/>